<dbReference type="AlphaFoldDB" id="A0A542EK42"/>
<dbReference type="Proteomes" id="UP000320806">
    <property type="component" value="Unassembled WGS sequence"/>
</dbReference>
<comment type="caution">
    <text evidence="4">The sequence shown here is derived from an EMBL/GenBank/DDBJ whole genome shotgun (WGS) entry which is preliminary data.</text>
</comment>
<dbReference type="Pfam" id="PF17940">
    <property type="entry name" value="TetR_C_31"/>
    <property type="match status" value="1"/>
</dbReference>
<feature type="domain" description="HTH tetR-type" evidence="3">
    <location>
        <begin position="10"/>
        <end position="70"/>
    </location>
</feature>
<evidence type="ECO:0000313" key="4">
    <source>
        <dbReference type="EMBL" id="TQJ15566.1"/>
    </source>
</evidence>
<evidence type="ECO:0000313" key="5">
    <source>
        <dbReference type="Proteomes" id="UP000320806"/>
    </source>
</evidence>
<dbReference type="EMBL" id="VFMO01000001">
    <property type="protein sequence ID" value="TQJ15566.1"/>
    <property type="molecule type" value="Genomic_DNA"/>
</dbReference>
<dbReference type="SUPFAM" id="SSF46689">
    <property type="entry name" value="Homeodomain-like"/>
    <property type="match status" value="1"/>
</dbReference>
<gene>
    <name evidence="4" type="ORF">FB459_3123</name>
</gene>
<dbReference type="InterPro" id="IPR001647">
    <property type="entry name" value="HTH_TetR"/>
</dbReference>
<dbReference type="RefSeq" id="WP_170221957.1">
    <property type="nucleotide sequence ID" value="NZ_BAABCI010000001.1"/>
</dbReference>
<reference evidence="4 5" key="1">
    <citation type="submission" date="2019-06" db="EMBL/GenBank/DDBJ databases">
        <title>Sequencing the genomes of 1000 actinobacteria strains.</title>
        <authorList>
            <person name="Klenk H.-P."/>
        </authorList>
    </citation>
    <scope>NUCLEOTIDE SEQUENCE [LARGE SCALE GENOMIC DNA]</scope>
    <source>
        <strain evidence="4 5">DSM 19828</strain>
    </source>
</reference>
<dbReference type="Gene3D" id="1.10.357.10">
    <property type="entry name" value="Tetracycline Repressor, domain 2"/>
    <property type="match status" value="1"/>
</dbReference>
<proteinExistence type="predicted"/>
<dbReference type="InterPro" id="IPR009057">
    <property type="entry name" value="Homeodomain-like_sf"/>
</dbReference>
<keyword evidence="1 2" id="KW-0238">DNA-binding</keyword>
<evidence type="ECO:0000256" key="1">
    <source>
        <dbReference type="ARBA" id="ARBA00023125"/>
    </source>
</evidence>
<dbReference type="GO" id="GO:0003677">
    <property type="term" value="F:DNA binding"/>
    <property type="evidence" value="ECO:0007669"/>
    <property type="project" value="UniProtKB-UniRule"/>
</dbReference>
<feature type="DNA-binding region" description="H-T-H motif" evidence="2">
    <location>
        <begin position="33"/>
        <end position="52"/>
    </location>
</feature>
<dbReference type="InterPro" id="IPR041583">
    <property type="entry name" value="TetR_C_31"/>
</dbReference>
<evidence type="ECO:0000259" key="3">
    <source>
        <dbReference type="PROSITE" id="PS50977"/>
    </source>
</evidence>
<sequence>MTTPRPEGTLARQTHLLDAAIGVVGESGLRGLTHRALDRAAGLPEGSCSVYYRTRLALLTALTDHVAGRMMHDVQQLTDSLPVGTDDPTCAIDGTTQLLLGWVRDPALLLTISELSLEAVRTPSLQDSMRAWRRGLVDLVGSVVEREHKGASHQRAQTVVAALEGVAIGSLSLPADEREAYLASTVSLLVKAMSDLETD</sequence>
<organism evidence="4 5">
    <name type="scientific">Yimella lutea</name>
    <dbReference type="NCBI Taxonomy" id="587872"/>
    <lineage>
        <taxon>Bacteria</taxon>
        <taxon>Bacillati</taxon>
        <taxon>Actinomycetota</taxon>
        <taxon>Actinomycetes</taxon>
        <taxon>Micrococcales</taxon>
        <taxon>Dermacoccaceae</taxon>
        <taxon>Yimella</taxon>
    </lineage>
</organism>
<dbReference type="PROSITE" id="PS50977">
    <property type="entry name" value="HTH_TETR_2"/>
    <property type="match status" value="1"/>
</dbReference>
<keyword evidence="5" id="KW-1185">Reference proteome</keyword>
<accession>A0A542EK42</accession>
<evidence type="ECO:0000256" key="2">
    <source>
        <dbReference type="PROSITE-ProRule" id="PRU00335"/>
    </source>
</evidence>
<name>A0A542EK42_9MICO</name>
<protein>
    <submittedName>
        <fullName evidence="4">TetR family transcriptional regulator</fullName>
    </submittedName>
</protein>